<dbReference type="AlphaFoldDB" id="A0A2U2RPW1"/>
<dbReference type="Pfam" id="PF01547">
    <property type="entry name" value="SBP_bac_1"/>
    <property type="match status" value="1"/>
</dbReference>
<dbReference type="SUPFAM" id="SSF53850">
    <property type="entry name" value="Periplasmic binding protein-like II"/>
    <property type="match status" value="1"/>
</dbReference>
<keyword evidence="2" id="KW-1185">Reference proteome</keyword>
<evidence type="ECO:0000313" key="1">
    <source>
        <dbReference type="EMBL" id="PWH07890.1"/>
    </source>
</evidence>
<name>A0A2U2RPW1_9MICO</name>
<comment type="caution">
    <text evidence="1">The sequence shown here is derived from an EMBL/GenBank/DDBJ whole genome shotgun (WGS) entry which is preliminary data.</text>
</comment>
<gene>
    <name evidence="1" type="ORF">DEO23_01070</name>
</gene>
<sequence length="456" mass="48907">MPMRARTTIGSPGRGRLIGRRALLGGGAALALSAPLSACSSPLGAGFVGAEVAPETLVFWNLFGGGDGGRMQDMEKVYEKAHGGASALQATTLTWGNPYYSKVTLATEGNQPPDVAVAHLTRAKPLWDGGVLDPISDQDLASVGLSEKDFNAKAWKAQVTDGKTIAIPLDTHPFVMFYNTDVLTKAGLLESDGTLTDLSGIDTFEAALEEIKGVTGAGALTSANVSETATPWRLFWTLYNQHQDATPFLADDGARISVNENLYRDITDRLTRWVSKGWLNRGIDYAGSQTEMATGKAGIYLQGEWEISTFQAIEDLRFGMAPIPTLFDRPAAHADSHTFVLPRKDRTPAQLEQALGFIKTMLEQSMTWAQGGHVPAYLPTFDSAEYAELTPQSDYASAAEHAFYDDAAWYGGSGSTFEDTVGAQLALVQQGAMSPKAALAAIRERLSTYVDTPSPL</sequence>
<dbReference type="InterPro" id="IPR006311">
    <property type="entry name" value="TAT_signal"/>
</dbReference>
<dbReference type="InterPro" id="IPR006059">
    <property type="entry name" value="SBP"/>
</dbReference>
<dbReference type="OrthoDB" id="4393730at2"/>
<reference evidence="1 2" key="1">
    <citation type="submission" date="2018-05" db="EMBL/GenBank/DDBJ databases">
        <title>Brachybacterium sp. M1HQ-2T, whole genome shotgun sequence.</title>
        <authorList>
            <person name="Tuo L."/>
        </authorList>
    </citation>
    <scope>NUCLEOTIDE SEQUENCE [LARGE SCALE GENOMIC DNA]</scope>
    <source>
        <strain evidence="1 2">M1HQ-2</strain>
    </source>
</reference>
<dbReference type="Proteomes" id="UP000245590">
    <property type="component" value="Unassembled WGS sequence"/>
</dbReference>
<evidence type="ECO:0000313" key="2">
    <source>
        <dbReference type="Proteomes" id="UP000245590"/>
    </source>
</evidence>
<dbReference type="EMBL" id="QFKX01000001">
    <property type="protein sequence ID" value="PWH07890.1"/>
    <property type="molecule type" value="Genomic_DNA"/>
</dbReference>
<protein>
    <submittedName>
        <fullName evidence="1">Sugar ABC transporter substrate-binding protein</fullName>
    </submittedName>
</protein>
<dbReference type="PROSITE" id="PS51318">
    <property type="entry name" value="TAT"/>
    <property type="match status" value="1"/>
</dbReference>
<dbReference type="PANTHER" id="PTHR43649:SF14">
    <property type="entry name" value="BLR3389 PROTEIN"/>
    <property type="match status" value="1"/>
</dbReference>
<organism evidence="1 2">
    <name type="scientific">Brachybacterium endophyticum</name>
    <dbReference type="NCBI Taxonomy" id="2182385"/>
    <lineage>
        <taxon>Bacteria</taxon>
        <taxon>Bacillati</taxon>
        <taxon>Actinomycetota</taxon>
        <taxon>Actinomycetes</taxon>
        <taxon>Micrococcales</taxon>
        <taxon>Dermabacteraceae</taxon>
        <taxon>Brachybacterium</taxon>
    </lineage>
</organism>
<accession>A0A2U2RPW1</accession>
<dbReference type="Gene3D" id="3.40.190.10">
    <property type="entry name" value="Periplasmic binding protein-like II"/>
    <property type="match status" value="1"/>
</dbReference>
<dbReference type="InterPro" id="IPR050490">
    <property type="entry name" value="Bact_solute-bd_prot1"/>
</dbReference>
<dbReference type="PANTHER" id="PTHR43649">
    <property type="entry name" value="ARABINOSE-BINDING PROTEIN-RELATED"/>
    <property type="match status" value="1"/>
</dbReference>
<proteinExistence type="predicted"/>